<accession>A0AC60NTB9</accession>
<organism evidence="1 2">
    <name type="scientific">Ixodes persulcatus</name>
    <name type="common">Taiga tick</name>
    <dbReference type="NCBI Taxonomy" id="34615"/>
    <lineage>
        <taxon>Eukaryota</taxon>
        <taxon>Metazoa</taxon>
        <taxon>Ecdysozoa</taxon>
        <taxon>Arthropoda</taxon>
        <taxon>Chelicerata</taxon>
        <taxon>Arachnida</taxon>
        <taxon>Acari</taxon>
        <taxon>Parasitiformes</taxon>
        <taxon>Ixodida</taxon>
        <taxon>Ixodoidea</taxon>
        <taxon>Ixodidae</taxon>
        <taxon>Ixodinae</taxon>
        <taxon>Ixodes</taxon>
    </lineage>
</organism>
<reference evidence="1 2" key="1">
    <citation type="journal article" date="2020" name="Cell">
        <title>Large-Scale Comparative Analyses of Tick Genomes Elucidate Their Genetic Diversity and Vector Capacities.</title>
        <authorList>
            <consortium name="Tick Genome and Microbiome Consortium (TIGMIC)"/>
            <person name="Jia N."/>
            <person name="Wang J."/>
            <person name="Shi W."/>
            <person name="Du L."/>
            <person name="Sun Y."/>
            <person name="Zhan W."/>
            <person name="Jiang J.F."/>
            <person name="Wang Q."/>
            <person name="Zhang B."/>
            <person name="Ji P."/>
            <person name="Bell-Sakyi L."/>
            <person name="Cui X.M."/>
            <person name="Yuan T.T."/>
            <person name="Jiang B.G."/>
            <person name="Yang W.F."/>
            <person name="Lam T.T."/>
            <person name="Chang Q.C."/>
            <person name="Ding S.J."/>
            <person name="Wang X.J."/>
            <person name="Zhu J.G."/>
            <person name="Ruan X.D."/>
            <person name="Zhao L."/>
            <person name="Wei J.T."/>
            <person name="Ye R.Z."/>
            <person name="Que T.C."/>
            <person name="Du C.H."/>
            <person name="Zhou Y.H."/>
            <person name="Cheng J.X."/>
            <person name="Dai P.F."/>
            <person name="Guo W.B."/>
            <person name="Han X.H."/>
            <person name="Huang E.J."/>
            <person name="Li L.F."/>
            <person name="Wei W."/>
            <person name="Gao Y.C."/>
            <person name="Liu J.Z."/>
            <person name="Shao H.Z."/>
            <person name="Wang X."/>
            <person name="Wang C.C."/>
            <person name="Yang T.C."/>
            <person name="Huo Q.B."/>
            <person name="Li W."/>
            <person name="Chen H.Y."/>
            <person name="Chen S.E."/>
            <person name="Zhou L.G."/>
            <person name="Ni X.B."/>
            <person name="Tian J.H."/>
            <person name="Sheng Y."/>
            <person name="Liu T."/>
            <person name="Pan Y.S."/>
            <person name="Xia L.Y."/>
            <person name="Li J."/>
            <person name="Zhao F."/>
            <person name="Cao W.C."/>
        </authorList>
    </citation>
    <scope>NUCLEOTIDE SEQUENCE [LARGE SCALE GENOMIC DNA]</scope>
    <source>
        <strain evidence="1">Iper-2018</strain>
    </source>
</reference>
<protein>
    <submittedName>
        <fullName evidence="1">Uncharacterized protein</fullName>
    </submittedName>
</protein>
<gene>
    <name evidence="1" type="ORF">HPB47_012501</name>
</gene>
<proteinExistence type="predicted"/>
<name>A0AC60NTB9_IXOPE</name>
<comment type="caution">
    <text evidence="1">The sequence shown here is derived from an EMBL/GenBank/DDBJ whole genome shotgun (WGS) entry which is preliminary data.</text>
</comment>
<dbReference type="EMBL" id="JABSTQ010011528">
    <property type="protein sequence ID" value="KAG0410391.1"/>
    <property type="molecule type" value="Genomic_DNA"/>
</dbReference>
<evidence type="ECO:0000313" key="1">
    <source>
        <dbReference type="EMBL" id="KAG0410391.1"/>
    </source>
</evidence>
<keyword evidence="2" id="KW-1185">Reference proteome</keyword>
<sequence length="238" mass="26217">RKPELPRIDCQDARCKGDVEASVTLSTAKNPATHQQSDDSKIFLCVTSLRLSYSAQIPRNVCTHLIYRDVQFSLESDTFTPINGATLSAVEDLSKTTNVLVAVAMPSLAKLTQSPLLVSRFAESAVRWLLPRKFLGIAFLSQRFSSQELETLSSTLQVCQEEHWMPTLPPSGDAEAAIVGENKDIESHEDASKAAAKIRRALKRNSAACVAAFDVDLDDYEGVCAAPFFRLRMLRNAQ</sequence>
<feature type="non-terminal residue" evidence="1">
    <location>
        <position position="238"/>
    </location>
</feature>
<evidence type="ECO:0000313" key="2">
    <source>
        <dbReference type="Proteomes" id="UP000805193"/>
    </source>
</evidence>
<feature type="non-terminal residue" evidence="1">
    <location>
        <position position="1"/>
    </location>
</feature>
<dbReference type="Proteomes" id="UP000805193">
    <property type="component" value="Unassembled WGS sequence"/>
</dbReference>